<keyword evidence="2" id="KW-1185">Reference proteome</keyword>
<evidence type="ECO:0000313" key="2">
    <source>
        <dbReference type="Proteomes" id="UP000279833"/>
    </source>
</evidence>
<dbReference type="Proteomes" id="UP000279833">
    <property type="component" value="Unassembled WGS sequence"/>
</dbReference>
<proteinExistence type="predicted"/>
<dbReference type="WBParaSite" id="SCUD_0001642101-mRNA-1">
    <property type="protein sequence ID" value="SCUD_0001642101-mRNA-1"/>
    <property type="gene ID" value="SCUD_0001642101"/>
</dbReference>
<evidence type="ECO:0000313" key="1">
    <source>
        <dbReference type="EMBL" id="VDP61534.1"/>
    </source>
</evidence>
<accession>A0A183KMZ2</accession>
<dbReference type="AlphaFoldDB" id="A0A183KMZ2"/>
<name>A0A183KMZ2_9TREM</name>
<sequence>MVQMVVHEIEGAFDSRDSVSSSGGLPITPGRNLSILTIKEEKEKNREDLNACQGTSFLGDPTIVMFQRVSGVTHSNLLMHLTPSLAGLVEPAKCHRALSISLIKSTTAAVKESEVNPS</sequence>
<organism evidence="3">
    <name type="scientific">Schistosoma curassoni</name>
    <dbReference type="NCBI Taxonomy" id="6186"/>
    <lineage>
        <taxon>Eukaryota</taxon>
        <taxon>Metazoa</taxon>
        <taxon>Spiralia</taxon>
        <taxon>Lophotrochozoa</taxon>
        <taxon>Platyhelminthes</taxon>
        <taxon>Trematoda</taxon>
        <taxon>Digenea</taxon>
        <taxon>Strigeidida</taxon>
        <taxon>Schistosomatoidea</taxon>
        <taxon>Schistosomatidae</taxon>
        <taxon>Schistosoma</taxon>
    </lineage>
</organism>
<protein>
    <submittedName>
        <fullName evidence="1 3">Uncharacterized protein</fullName>
    </submittedName>
</protein>
<gene>
    <name evidence="1" type="ORF">SCUD_LOCUS16418</name>
</gene>
<reference evidence="1 2" key="2">
    <citation type="submission" date="2018-11" db="EMBL/GenBank/DDBJ databases">
        <authorList>
            <consortium name="Pathogen Informatics"/>
        </authorList>
    </citation>
    <scope>NUCLEOTIDE SEQUENCE [LARGE SCALE GENOMIC DNA]</scope>
    <source>
        <strain evidence="1">Dakar</strain>
        <strain evidence="2">Dakar, Senegal</strain>
    </source>
</reference>
<dbReference type="EMBL" id="UZAK01038639">
    <property type="protein sequence ID" value="VDP61534.1"/>
    <property type="molecule type" value="Genomic_DNA"/>
</dbReference>
<evidence type="ECO:0000313" key="3">
    <source>
        <dbReference type="WBParaSite" id="SCUD_0001642101-mRNA-1"/>
    </source>
</evidence>
<reference evidence="3" key="1">
    <citation type="submission" date="2016-06" db="UniProtKB">
        <authorList>
            <consortium name="WormBaseParasite"/>
        </authorList>
    </citation>
    <scope>IDENTIFICATION</scope>
</reference>